<gene>
    <name evidence="3" type="primary">LOC106177501</name>
</gene>
<evidence type="ECO:0000256" key="1">
    <source>
        <dbReference type="SAM" id="SignalP"/>
    </source>
</evidence>
<name>A0A1S3JZC0_LINAN</name>
<protein>
    <submittedName>
        <fullName evidence="3">Uncharacterized protein LOC106177501</fullName>
    </submittedName>
</protein>
<evidence type="ECO:0000313" key="2">
    <source>
        <dbReference type="Proteomes" id="UP000085678"/>
    </source>
</evidence>
<dbReference type="RefSeq" id="XP_013415743.1">
    <property type="nucleotide sequence ID" value="XM_013560289.2"/>
</dbReference>
<sequence>MRKVPMTMKLVFLGALLFFYTSPAWGSDVRCRPSRPDSSPCSPEAPCRCRIWYEPQPPPPTGSKVPVMPQISYTTCACDAGGVGKPVWTSFNKAGSLGPGPGPVGPPGTR</sequence>
<dbReference type="Proteomes" id="UP000085678">
    <property type="component" value="Unplaced"/>
</dbReference>
<organism evidence="2 3">
    <name type="scientific">Lingula anatina</name>
    <name type="common">Brachiopod</name>
    <name type="synonym">Lingula unguis</name>
    <dbReference type="NCBI Taxonomy" id="7574"/>
    <lineage>
        <taxon>Eukaryota</taxon>
        <taxon>Metazoa</taxon>
        <taxon>Spiralia</taxon>
        <taxon>Lophotrochozoa</taxon>
        <taxon>Brachiopoda</taxon>
        <taxon>Linguliformea</taxon>
        <taxon>Lingulata</taxon>
        <taxon>Lingulida</taxon>
        <taxon>Linguloidea</taxon>
        <taxon>Lingulidae</taxon>
        <taxon>Lingula</taxon>
    </lineage>
</organism>
<evidence type="ECO:0000313" key="3">
    <source>
        <dbReference type="RefSeq" id="XP_013415743.1"/>
    </source>
</evidence>
<keyword evidence="2" id="KW-1185">Reference proteome</keyword>
<keyword evidence="1" id="KW-0732">Signal</keyword>
<feature type="signal peptide" evidence="1">
    <location>
        <begin position="1"/>
        <end position="26"/>
    </location>
</feature>
<dbReference type="GeneID" id="106177501"/>
<accession>A0A1S3JZC0</accession>
<dbReference type="AlphaFoldDB" id="A0A1S3JZC0"/>
<dbReference type="InParanoid" id="A0A1S3JZC0"/>
<feature type="chain" id="PRO_5010346261" evidence="1">
    <location>
        <begin position="27"/>
        <end position="110"/>
    </location>
</feature>
<dbReference type="KEGG" id="lak:106177501"/>
<reference evidence="3" key="1">
    <citation type="submission" date="2025-08" db="UniProtKB">
        <authorList>
            <consortium name="RefSeq"/>
        </authorList>
    </citation>
    <scope>IDENTIFICATION</scope>
    <source>
        <tissue evidence="3">Gonads</tissue>
    </source>
</reference>
<proteinExistence type="predicted"/>